<dbReference type="EMBL" id="BMAW01020911">
    <property type="protein sequence ID" value="GFT70706.1"/>
    <property type="molecule type" value="Genomic_DNA"/>
</dbReference>
<proteinExistence type="predicted"/>
<keyword evidence="3" id="KW-1185">Reference proteome</keyword>
<feature type="compositionally biased region" description="Basic and acidic residues" evidence="1">
    <location>
        <begin position="104"/>
        <end position="116"/>
    </location>
</feature>
<dbReference type="Proteomes" id="UP000887013">
    <property type="component" value="Unassembled WGS sequence"/>
</dbReference>
<gene>
    <name evidence="2" type="ORF">NPIL_301771</name>
</gene>
<feature type="compositionally biased region" description="Basic and acidic residues" evidence="1">
    <location>
        <begin position="48"/>
        <end position="98"/>
    </location>
</feature>
<sequence>MPCDGEGGARAKKGGFSEAGKEREKKTKSEREGRGREKRAVHSKMRTRFQEVHQDMRRTEGRKGGGEKHCPGATRNERTEKERGGGWKSGHDVLLSREVKRRNAKGEREENIRGIK</sequence>
<feature type="compositionally biased region" description="Basic and acidic residues" evidence="1">
    <location>
        <begin position="19"/>
        <end position="40"/>
    </location>
</feature>
<protein>
    <submittedName>
        <fullName evidence="2">Uncharacterized protein</fullName>
    </submittedName>
</protein>
<dbReference type="OrthoDB" id="616263at2759"/>
<evidence type="ECO:0000313" key="2">
    <source>
        <dbReference type="EMBL" id="GFT70706.1"/>
    </source>
</evidence>
<accession>A0A8X6PHG2</accession>
<organism evidence="2 3">
    <name type="scientific">Nephila pilipes</name>
    <name type="common">Giant wood spider</name>
    <name type="synonym">Nephila maculata</name>
    <dbReference type="NCBI Taxonomy" id="299642"/>
    <lineage>
        <taxon>Eukaryota</taxon>
        <taxon>Metazoa</taxon>
        <taxon>Ecdysozoa</taxon>
        <taxon>Arthropoda</taxon>
        <taxon>Chelicerata</taxon>
        <taxon>Arachnida</taxon>
        <taxon>Araneae</taxon>
        <taxon>Araneomorphae</taxon>
        <taxon>Entelegynae</taxon>
        <taxon>Araneoidea</taxon>
        <taxon>Nephilidae</taxon>
        <taxon>Nephila</taxon>
    </lineage>
</organism>
<dbReference type="AlphaFoldDB" id="A0A8X6PHG2"/>
<reference evidence="2" key="1">
    <citation type="submission" date="2020-08" db="EMBL/GenBank/DDBJ databases">
        <title>Multicomponent nature underlies the extraordinary mechanical properties of spider dragline silk.</title>
        <authorList>
            <person name="Kono N."/>
            <person name="Nakamura H."/>
            <person name="Mori M."/>
            <person name="Yoshida Y."/>
            <person name="Ohtoshi R."/>
            <person name="Malay A.D."/>
            <person name="Moran D.A.P."/>
            <person name="Tomita M."/>
            <person name="Numata K."/>
            <person name="Arakawa K."/>
        </authorList>
    </citation>
    <scope>NUCLEOTIDE SEQUENCE</scope>
</reference>
<name>A0A8X6PHG2_NEPPI</name>
<evidence type="ECO:0000256" key="1">
    <source>
        <dbReference type="SAM" id="MobiDB-lite"/>
    </source>
</evidence>
<comment type="caution">
    <text evidence="2">The sequence shown here is derived from an EMBL/GenBank/DDBJ whole genome shotgun (WGS) entry which is preliminary data.</text>
</comment>
<evidence type="ECO:0000313" key="3">
    <source>
        <dbReference type="Proteomes" id="UP000887013"/>
    </source>
</evidence>
<feature type="region of interest" description="Disordered" evidence="1">
    <location>
        <begin position="1"/>
        <end position="116"/>
    </location>
</feature>